<reference evidence="2" key="1">
    <citation type="submission" date="2021-09" db="EMBL/GenBank/DDBJ databases">
        <title>Genome analysis of Fictibacillus sp. KIGAM418 isolated from marine sediment.</title>
        <authorList>
            <person name="Seo M.-J."/>
            <person name="Cho E.-S."/>
            <person name="Hwang C.Y."/>
        </authorList>
    </citation>
    <scope>NUCLEOTIDE SEQUENCE</scope>
    <source>
        <strain evidence="2">KIGAM418</strain>
    </source>
</reference>
<comment type="caution">
    <text evidence="2">The sequence shown here is derived from an EMBL/GenBank/DDBJ whole genome shotgun (WGS) entry which is preliminary data.</text>
</comment>
<organism evidence="2 3">
    <name type="scientific">Fictibacillus marinisediminis</name>
    <dbReference type="NCBI Taxonomy" id="2878389"/>
    <lineage>
        <taxon>Bacteria</taxon>
        <taxon>Bacillati</taxon>
        <taxon>Bacillota</taxon>
        <taxon>Bacilli</taxon>
        <taxon>Bacillales</taxon>
        <taxon>Fictibacillaceae</taxon>
        <taxon>Fictibacillus</taxon>
    </lineage>
</organism>
<dbReference type="Proteomes" id="UP001139011">
    <property type="component" value="Unassembled WGS sequence"/>
</dbReference>
<name>A0A9X1XB42_9BACL</name>
<evidence type="ECO:0000313" key="3">
    <source>
        <dbReference type="Proteomes" id="UP001139011"/>
    </source>
</evidence>
<dbReference type="AlphaFoldDB" id="A0A9X1XB42"/>
<accession>A0A9X1XB42</accession>
<evidence type="ECO:0000256" key="1">
    <source>
        <dbReference type="SAM" id="MobiDB-lite"/>
    </source>
</evidence>
<gene>
    <name evidence="2" type="ORF">LCY76_05970</name>
</gene>
<feature type="compositionally biased region" description="Polar residues" evidence="1">
    <location>
        <begin position="1"/>
        <end position="19"/>
    </location>
</feature>
<feature type="region of interest" description="Disordered" evidence="1">
    <location>
        <begin position="1"/>
        <end position="49"/>
    </location>
</feature>
<sequence length="49" mass="5514">MDMNQVAQPISKPMTQSVLKQPLLLAAGTSKKPDEDRKPEYELTFLNPN</sequence>
<feature type="compositionally biased region" description="Basic and acidic residues" evidence="1">
    <location>
        <begin position="31"/>
        <end position="41"/>
    </location>
</feature>
<protein>
    <submittedName>
        <fullName evidence="2">Uncharacterized protein</fullName>
    </submittedName>
</protein>
<dbReference type="EMBL" id="JAIWJX010000002">
    <property type="protein sequence ID" value="MCK6256148.1"/>
    <property type="molecule type" value="Genomic_DNA"/>
</dbReference>
<evidence type="ECO:0000313" key="2">
    <source>
        <dbReference type="EMBL" id="MCK6256148.1"/>
    </source>
</evidence>
<keyword evidence="3" id="KW-1185">Reference proteome</keyword>
<proteinExistence type="predicted"/>
<dbReference type="RefSeq" id="WP_156316246.1">
    <property type="nucleotide sequence ID" value="NZ_JAIWJX010000002.1"/>
</dbReference>